<gene>
    <name evidence="2" type="ORF">COT24_05265</name>
</gene>
<comment type="caution">
    <text evidence="2">The sequence shown here is derived from an EMBL/GenBank/DDBJ whole genome shotgun (WGS) entry which is preliminary data.</text>
</comment>
<dbReference type="Gene3D" id="3.90.550.10">
    <property type="entry name" value="Spore Coat Polysaccharide Biosynthesis Protein SpsA, Chain A"/>
    <property type="match status" value="1"/>
</dbReference>
<accession>A0A2H0YUF6</accession>
<dbReference type="PANTHER" id="PTHR43179">
    <property type="entry name" value="RHAMNOSYLTRANSFERASE WBBL"/>
    <property type="match status" value="1"/>
</dbReference>
<feature type="domain" description="Glycosyltransferase 2-like" evidence="1">
    <location>
        <begin position="4"/>
        <end position="114"/>
    </location>
</feature>
<evidence type="ECO:0000259" key="1">
    <source>
        <dbReference type="Pfam" id="PF00535"/>
    </source>
</evidence>
<proteinExistence type="predicted"/>
<name>A0A2H0YUF6_9BACT</name>
<dbReference type="InterPro" id="IPR029044">
    <property type="entry name" value="Nucleotide-diphossugar_trans"/>
</dbReference>
<sequence>MTLSIIILNYKAEGLMRYCLKNIIQSNPNIGYEIIVVDNASPTGGVVKLKEEFKNVKFIELAKNRGFSAGNNAGIKEAQGKHVLLMNPDVVIVPGSLEKLVSYLENNPRVGIAGPKLLNANGTIQNSCLRFPDWKMPFFRRTPLGKTTWGRKYLAHYLMLDFDHNTDSLVEWLFGACLIFRKETIHTVGLLDEKYFLYIGDTDWCRRFWEKGLEVHYVADVSLVHYHHRESANNPGIGGIFSYVTRIHIGDFNHYKKKFKGKPNPFPEKLKLTSKH</sequence>
<evidence type="ECO:0000313" key="2">
    <source>
        <dbReference type="EMBL" id="PIS42117.1"/>
    </source>
</evidence>
<dbReference type="InterPro" id="IPR001173">
    <property type="entry name" value="Glyco_trans_2-like"/>
</dbReference>
<dbReference type="Pfam" id="PF00535">
    <property type="entry name" value="Glycos_transf_2"/>
    <property type="match status" value="1"/>
</dbReference>
<dbReference type="PANTHER" id="PTHR43179:SF7">
    <property type="entry name" value="RHAMNOSYLTRANSFERASE WBBL"/>
    <property type="match status" value="1"/>
</dbReference>
<evidence type="ECO:0000313" key="3">
    <source>
        <dbReference type="Proteomes" id="UP000231542"/>
    </source>
</evidence>
<dbReference type="SUPFAM" id="SSF53448">
    <property type="entry name" value="Nucleotide-diphospho-sugar transferases"/>
    <property type="match status" value="1"/>
</dbReference>
<dbReference type="CDD" id="cd04186">
    <property type="entry name" value="GT_2_like_c"/>
    <property type="match status" value="1"/>
</dbReference>
<dbReference type="EMBL" id="PEXU01000057">
    <property type="protein sequence ID" value="PIS42117.1"/>
    <property type="molecule type" value="Genomic_DNA"/>
</dbReference>
<organism evidence="2 3">
    <name type="scientific">Candidatus Kerfeldbacteria bacterium CG08_land_8_20_14_0_20_40_16</name>
    <dbReference type="NCBI Taxonomy" id="2014244"/>
    <lineage>
        <taxon>Bacteria</taxon>
        <taxon>Candidatus Kerfeldiibacteriota</taxon>
    </lineage>
</organism>
<dbReference type="Proteomes" id="UP000231542">
    <property type="component" value="Unassembled WGS sequence"/>
</dbReference>
<reference evidence="2 3" key="1">
    <citation type="submission" date="2017-09" db="EMBL/GenBank/DDBJ databases">
        <title>Depth-based differentiation of microbial function through sediment-hosted aquifers and enrichment of novel symbionts in the deep terrestrial subsurface.</title>
        <authorList>
            <person name="Probst A.J."/>
            <person name="Ladd B."/>
            <person name="Jarett J.K."/>
            <person name="Geller-Mcgrath D.E."/>
            <person name="Sieber C.M."/>
            <person name="Emerson J.B."/>
            <person name="Anantharaman K."/>
            <person name="Thomas B.C."/>
            <person name="Malmstrom R."/>
            <person name="Stieglmeier M."/>
            <person name="Klingl A."/>
            <person name="Woyke T."/>
            <person name="Ryan C.M."/>
            <person name="Banfield J.F."/>
        </authorList>
    </citation>
    <scope>NUCLEOTIDE SEQUENCE [LARGE SCALE GENOMIC DNA]</scope>
    <source>
        <strain evidence="2">CG08_land_8_20_14_0_20_40_16</strain>
    </source>
</reference>
<dbReference type="AlphaFoldDB" id="A0A2H0YUF6"/>
<protein>
    <recommendedName>
        <fullName evidence="1">Glycosyltransferase 2-like domain-containing protein</fullName>
    </recommendedName>
</protein>